<dbReference type="Gene3D" id="3.40.50.720">
    <property type="entry name" value="NAD(P)-binding Rossmann-like Domain"/>
    <property type="match status" value="1"/>
</dbReference>
<name>A0A3Q2VQ49_HAPBU</name>
<reference evidence="6" key="2">
    <citation type="submission" date="2025-09" db="UniProtKB">
        <authorList>
            <consortium name="Ensembl"/>
        </authorList>
    </citation>
    <scope>IDENTIFICATION</scope>
</reference>
<keyword evidence="7" id="KW-1185">Reference proteome</keyword>
<dbReference type="GO" id="GO:0006874">
    <property type="term" value="P:intracellular calcium ion homeostasis"/>
    <property type="evidence" value="ECO:0007669"/>
    <property type="project" value="TreeGrafter"/>
</dbReference>
<dbReference type="PRINTS" id="PR00081">
    <property type="entry name" value="GDHRDH"/>
</dbReference>
<dbReference type="GeneTree" id="ENSGT00940000157100"/>
<dbReference type="SUPFAM" id="SSF51735">
    <property type="entry name" value="NAD(P)-binding Rossmann-fold domains"/>
    <property type="match status" value="1"/>
</dbReference>
<dbReference type="PANTHER" id="PTHR44668">
    <property type="match status" value="1"/>
</dbReference>
<dbReference type="InterPro" id="IPR020904">
    <property type="entry name" value="Sc_DH/Rdtase_CS"/>
</dbReference>
<dbReference type="PROSITE" id="PS00061">
    <property type="entry name" value="ADH_SHORT"/>
    <property type="match status" value="1"/>
</dbReference>
<keyword evidence="3" id="KW-0521">NADP</keyword>
<keyword evidence="4" id="KW-0560">Oxidoreductase</keyword>
<evidence type="ECO:0000313" key="7">
    <source>
        <dbReference type="Proteomes" id="UP000264840"/>
    </source>
</evidence>
<evidence type="ECO:0000256" key="3">
    <source>
        <dbReference type="ARBA" id="ARBA00022857"/>
    </source>
</evidence>
<reference evidence="6" key="1">
    <citation type="submission" date="2025-08" db="UniProtKB">
        <authorList>
            <consortium name="Ensembl"/>
        </authorList>
    </citation>
    <scope>IDENTIFICATION</scope>
</reference>
<protein>
    <submittedName>
        <fullName evidence="6">Dehydrogenase/reductase (SDR family) member 7Ca</fullName>
    </submittedName>
</protein>
<sequence length="234" mass="25575">MRCSHQSAPCCHADLLFYAVSPLQTFPPKLVLLDFGDTDSMPEAIAEILDCYGCLDIIIFNSSMKVKAPAQTVSLEVDKLLMDNNYFGPVTLAKGVLASMISRRSGHLLLVNSIQGRLAVPFRSTYAASKHAVQAFFDCLRAEVEEYGISVSTISHNFISCSAKLRGGKTDKPLGVSPDEAAAEIVKTLNNKRKEVVIAPSLPKMAIYARSFFPNVFFAVIDFASVAEFMDLLL</sequence>
<dbReference type="GO" id="GO:0016616">
    <property type="term" value="F:oxidoreductase activity, acting on the CH-OH group of donors, NAD or NADP as acceptor"/>
    <property type="evidence" value="ECO:0007669"/>
    <property type="project" value="TreeGrafter"/>
</dbReference>
<evidence type="ECO:0000256" key="1">
    <source>
        <dbReference type="ARBA" id="ARBA00006484"/>
    </source>
</evidence>
<keyword evidence="5" id="KW-0520">NAD</keyword>
<comment type="similarity">
    <text evidence="1">Belongs to the short-chain dehydrogenases/reductases (SDR) family.</text>
</comment>
<dbReference type="Pfam" id="PF00106">
    <property type="entry name" value="adh_short"/>
    <property type="match status" value="1"/>
</dbReference>
<evidence type="ECO:0000256" key="5">
    <source>
        <dbReference type="ARBA" id="ARBA00023027"/>
    </source>
</evidence>
<dbReference type="Proteomes" id="UP000264840">
    <property type="component" value="Unplaced"/>
</dbReference>
<dbReference type="InterPro" id="IPR052148">
    <property type="entry name" value="SDR_family_member_7C"/>
</dbReference>
<dbReference type="PANTHER" id="PTHR44668:SF3">
    <property type="entry name" value="DEHYDROGENASE_REDUCTASE SDR FAMILY MEMBER 7C-B"/>
    <property type="match status" value="1"/>
</dbReference>
<keyword evidence="2" id="KW-0732">Signal</keyword>
<evidence type="ECO:0000256" key="2">
    <source>
        <dbReference type="ARBA" id="ARBA00022729"/>
    </source>
</evidence>
<evidence type="ECO:0000256" key="4">
    <source>
        <dbReference type="ARBA" id="ARBA00023002"/>
    </source>
</evidence>
<dbReference type="InterPro" id="IPR036291">
    <property type="entry name" value="NAD(P)-bd_dom_sf"/>
</dbReference>
<evidence type="ECO:0000313" key="6">
    <source>
        <dbReference type="Ensembl" id="ENSHBUP00000014327.1"/>
    </source>
</evidence>
<accession>A0A3Q2VQ49</accession>
<dbReference type="InterPro" id="IPR002347">
    <property type="entry name" value="SDR_fam"/>
</dbReference>
<dbReference type="AlphaFoldDB" id="A0A3Q2VQ49"/>
<organism evidence="6 7">
    <name type="scientific">Haplochromis burtoni</name>
    <name type="common">Burton's mouthbrooder</name>
    <name type="synonym">Chromis burtoni</name>
    <dbReference type="NCBI Taxonomy" id="8153"/>
    <lineage>
        <taxon>Eukaryota</taxon>
        <taxon>Metazoa</taxon>
        <taxon>Chordata</taxon>
        <taxon>Craniata</taxon>
        <taxon>Vertebrata</taxon>
        <taxon>Euteleostomi</taxon>
        <taxon>Actinopterygii</taxon>
        <taxon>Neopterygii</taxon>
        <taxon>Teleostei</taxon>
        <taxon>Neoteleostei</taxon>
        <taxon>Acanthomorphata</taxon>
        <taxon>Ovalentaria</taxon>
        <taxon>Cichlomorphae</taxon>
        <taxon>Cichliformes</taxon>
        <taxon>Cichlidae</taxon>
        <taxon>African cichlids</taxon>
        <taxon>Pseudocrenilabrinae</taxon>
        <taxon>Haplochromini</taxon>
        <taxon>Haplochromis</taxon>
    </lineage>
</organism>
<dbReference type="Ensembl" id="ENSHBUT00000022295.1">
    <property type="protein sequence ID" value="ENSHBUP00000014327.1"/>
    <property type="gene ID" value="ENSHBUG00000016263.1"/>
</dbReference>
<proteinExistence type="inferred from homology"/>